<dbReference type="AlphaFoldDB" id="A0A6P6JTY9"/>
<keyword evidence="2 5" id="KW-0812">Transmembrane</keyword>
<reference evidence="8" key="1">
    <citation type="submission" date="2025-08" db="UniProtKB">
        <authorList>
            <consortium name="RefSeq"/>
        </authorList>
    </citation>
    <scope>IDENTIFICATION</scope>
    <source>
        <strain evidence="8">Wakin</strain>
        <tissue evidence="8">Muscle</tissue>
    </source>
</reference>
<keyword evidence="4 5" id="KW-0472">Membrane</keyword>
<evidence type="ECO:0000256" key="4">
    <source>
        <dbReference type="ARBA" id="ARBA00023136"/>
    </source>
</evidence>
<evidence type="ECO:0000256" key="2">
    <source>
        <dbReference type="ARBA" id="ARBA00022692"/>
    </source>
</evidence>
<dbReference type="RefSeq" id="XP_026063060.1">
    <property type="nucleotide sequence ID" value="XM_026207275.1"/>
</dbReference>
<evidence type="ECO:0000313" key="8">
    <source>
        <dbReference type="RefSeq" id="XP_026063060.1"/>
    </source>
</evidence>
<feature type="domain" description="G-protein coupled receptors family 1 profile" evidence="6">
    <location>
        <begin position="47"/>
        <end position="252"/>
    </location>
</feature>
<name>A0A6P6JTY9_CARAU</name>
<dbReference type="InterPro" id="IPR052921">
    <property type="entry name" value="GPCR1_Superfamily_Member"/>
</dbReference>
<evidence type="ECO:0000259" key="6">
    <source>
        <dbReference type="PROSITE" id="PS50262"/>
    </source>
</evidence>
<feature type="transmembrane region" description="Helical" evidence="5">
    <location>
        <begin position="110"/>
        <end position="135"/>
    </location>
</feature>
<feature type="transmembrane region" description="Helical" evidence="5">
    <location>
        <begin position="235"/>
        <end position="253"/>
    </location>
</feature>
<dbReference type="PANTHER" id="PTHR26451">
    <property type="entry name" value="G_PROTEIN_RECEP_F1_2 DOMAIN-CONTAINING PROTEIN"/>
    <property type="match status" value="1"/>
</dbReference>
<dbReference type="PROSITE" id="PS50262">
    <property type="entry name" value="G_PROTEIN_RECEP_F1_2"/>
    <property type="match status" value="1"/>
</dbReference>
<keyword evidence="7" id="KW-1185">Reference proteome</keyword>
<feature type="transmembrane region" description="Helical" evidence="5">
    <location>
        <begin position="193"/>
        <end position="214"/>
    </location>
</feature>
<feature type="transmembrane region" description="Helical" evidence="5">
    <location>
        <begin position="259"/>
        <end position="283"/>
    </location>
</feature>
<evidence type="ECO:0000256" key="5">
    <source>
        <dbReference type="SAM" id="Phobius"/>
    </source>
</evidence>
<dbReference type="OrthoDB" id="8856247at2759"/>
<organism evidence="7 8">
    <name type="scientific">Carassius auratus</name>
    <name type="common">Goldfish</name>
    <dbReference type="NCBI Taxonomy" id="7957"/>
    <lineage>
        <taxon>Eukaryota</taxon>
        <taxon>Metazoa</taxon>
        <taxon>Chordata</taxon>
        <taxon>Craniata</taxon>
        <taxon>Vertebrata</taxon>
        <taxon>Euteleostomi</taxon>
        <taxon>Actinopterygii</taxon>
        <taxon>Neopterygii</taxon>
        <taxon>Teleostei</taxon>
        <taxon>Ostariophysi</taxon>
        <taxon>Cypriniformes</taxon>
        <taxon>Cyprinidae</taxon>
        <taxon>Cyprininae</taxon>
        <taxon>Carassius</taxon>
    </lineage>
</organism>
<proteinExistence type="predicted"/>
<evidence type="ECO:0000256" key="1">
    <source>
        <dbReference type="ARBA" id="ARBA00004370"/>
    </source>
</evidence>
<protein>
    <submittedName>
        <fullName evidence="8">Odorant receptor 131-2</fullName>
    </submittedName>
</protein>
<dbReference type="KEGG" id="caua:113046418"/>
<dbReference type="InterPro" id="IPR017452">
    <property type="entry name" value="GPCR_Rhodpsn_7TM"/>
</dbReference>
<dbReference type="Gene3D" id="1.20.1070.10">
    <property type="entry name" value="Rhodopsin 7-helix transmembrane proteins"/>
    <property type="match status" value="1"/>
</dbReference>
<dbReference type="GO" id="GO:0004984">
    <property type="term" value="F:olfactory receptor activity"/>
    <property type="evidence" value="ECO:0007669"/>
    <property type="project" value="TreeGrafter"/>
</dbReference>
<dbReference type="GeneID" id="113046418"/>
<feature type="transmembrane region" description="Helical" evidence="5">
    <location>
        <begin position="35"/>
        <end position="55"/>
    </location>
</feature>
<feature type="transmembrane region" description="Helical" evidence="5">
    <location>
        <begin position="147"/>
        <end position="173"/>
    </location>
</feature>
<dbReference type="GO" id="GO:0016020">
    <property type="term" value="C:membrane"/>
    <property type="evidence" value="ECO:0007669"/>
    <property type="project" value="UniProtKB-SubCell"/>
</dbReference>
<evidence type="ECO:0000313" key="7">
    <source>
        <dbReference type="Proteomes" id="UP000515129"/>
    </source>
</evidence>
<dbReference type="PANTHER" id="PTHR26451:SF980">
    <property type="entry name" value="GENE 7582-RELATED"/>
    <property type="match status" value="1"/>
</dbReference>
<comment type="subcellular location">
    <subcellularLocation>
        <location evidence="1">Membrane</location>
    </subcellularLocation>
</comment>
<accession>A0A6P6JTY9</accession>
<feature type="transmembrane region" description="Helical" evidence="5">
    <location>
        <begin position="67"/>
        <end position="90"/>
    </location>
</feature>
<dbReference type="Proteomes" id="UP000515129">
    <property type="component" value="Chromosome 27"/>
</dbReference>
<keyword evidence="8" id="KW-0675">Receptor</keyword>
<gene>
    <name evidence="8" type="primary">LOC113046418</name>
</gene>
<keyword evidence="3 5" id="KW-1133">Transmembrane helix</keyword>
<evidence type="ECO:0000256" key="3">
    <source>
        <dbReference type="ARBA" id="ARBA00022989"/>
    </source>
</evidence>
<dbReference type="GO" id="GO:0005549">
    <property type="term" value="F:odorant binding"/>
    <property type="evidence" value="ECO:0007669"/>
    <property type="project" value="TreeGrafter"/>
</dbReference>
<sequence length="364" mass="40166">MTNTSDRMDLAFVLQTVTSSNLADSNRPLDTIKSFVHFGAFIVTGLFTCLIIATVRNNQELHQNPRYVLLCQHCICLSGFNIMGTVVHALRSLRWPISRITCWILFDLQVVMARGLMITLTLMSISTCLSICMPLRYPVLVQRLYRWVALVACILALINPVVFTVLACVRFPWDYVVGLDTECSTALEGTACIASALALLLLLVLLIIISYVVIYLEGRRAGHFTQSNSKGRRTILIHSLQMSLHILPSLIIISRHQEALPIAVSIFILFSFAQSLSPVVFGLRCKELYKDMPQFLPCFWGNCGSCVHTGSIESSSTGTITSAETAASIETNAFTCMATSAPSAITTEHEGEIEVSDFDELTVS</sequence>
<dbReference type="SUPFAM" id="SSF81321">
    <property type="entry name" value="Family A G protein-coupled receptor-like"/>
    <property type="match status" value="1"/>
</dbReference>